<feature type="compositionally biased region" description="Gly residues" evidence="16">
    <location>
        <begin position="705"/>
        <end position="717"/>
    </location>
</feature>
<dbReference type="InterPro" id="IPR002902">
    <property type="entry name" value="GNK2"/>
</dbReference>
<keyword evidence="6 18" id="KW-0732">Signal</keyword>
<feature type="region of interest" description="Disordered" evidence="16">
    <location>
        <begin position="255"/>
        <end position="287"/>
    </location>
</feature>
<evidence type="ECO:0000256" key="3">
    <source>
        <dbReference type="ARBA" id="ARBA00022553"/>
    </source>
</evidence>
<evidence type="ECO:0000256" key="5">
    <source>
        <dbReference type="ARBA" id="ARBA00022692"/>
    </source>
</evidence>
<keyword evidence="13 21" id="KW-0675">Receptor</keyword>
<feature type="domain" description="Gnk2-homologous" evidence="20">
    <location>
        <begin position="567"/>
        <end position="675"/>
    </location>
</feature>
<dbReference type="FunFam" id="1.10.510.10:FF:000343">
    <property type="entry name" value="Cysteine-rich receptor-like protein kinase 28"/>
    <property type="match status" value="1"/>
</dbReference>
<feature type="transmembrane region" description="Helical" evidence="17">
    <location>
        <begin position="1419"/>
        <end position="1441"/>
    </location>
</feature>
<keyword evidence="3" id="KW-0597">Phosphoprotein</keyword>
<keyword evidence="8 15" id="KW-0547">Nucleotide-binding</keyword>
<feature type="domain" description="Protein kinase" evidence="19">
    <location>
        <begin position="1483"/>
        <end position="1769"/>
    </location>
</feature>
<protein>
    <submittedName>
        <fullName evidence="21">Cysteine-rich receptor-like protein kinase 25</fullName>
    </submittedName>
</protein>
<accession>A0A199VXY1</accession>
<evidence type="ECO:0000256" key="7">
    <source>
        <dbReference type="ARBA" id="ARBA00022737"/>
    </source>
</evidence>
<keyword evidence="10 15" id="KW-0067">ATP-binding</keyword>
<dbReference type="Proteomes" id="UP000092600">
    <property type="component" value="Unassembled WGS sequence"/>
</dbReference>
<evidence type="ECO:0000256" key="18">
    <source>
        <dbReference type="SAM" id="SignalP"/>
    </source>
</evidence>
<feature type="compositionally biased region" description="Pro residues" evidence="16">
    <location>
        <begin position="1340"/>
        <end position="1353"/>
    </location>
</feature>
<feature type="domain" description="Gnk2-homologous" evidence="20">
    <location>
        <begin position="26"/>
        <end position="129"/>
    </location>
</feature>
<dbReference type="CDD" id="cd14066">
    <property type="entry name" value="STKc_IRAK"/>
    <property type="match status" value="2"/>
</dbReference>
<evidence type="ECO:0000256" key="13">
    <source>
        <dbReference type="ARBA" id="ARBA00023170"/>
    </source>
</evidence>
<feature type="domain" description="Gnk2-homologous" evidence="20">
    <location>
        <begin position="458"/>
        <end position="561"/>
    </location>
</feature>
<evidence type="ECO:0000256" key="6">
    <source>
        <dbReference type="ARBA" id="ARBA00022729"/>
    </source>
</evidence>
<dbReference type="GO" id="GO:0006979">
    <property type="term" value="P:response to oxidative stress"/>
    <property type="evidence" value="ECO:0007669"/>
    <property type="project" value="UniProtKB-ARBA"/>
</dbReference>
<keyword evidence="4" id="KW-0808">Transferase</keyword>
<reference evidence="21 22" key="1">
    <citation type="journal article" date="2016" name="DNA Res.">
        <title>The draft genome of MD-2 pineapple using hybrid error correction of long reads.</title>
        <authorList>
            <person name="Redwan R.M."/>
            <person name="Saidin A."/>
            <person name="Kumar S.V."/>
        </authorList>
    </citation>
    <scope>NUCLEOTIDE SEQUENCE [LARGE SCALE GENOMIC DNA]</scope>
    <source>
        <strain evidence="22">cv. MD2</strain>
        <tissue evidence="21">Leaf</tissue>
    </source>
</reference>
<dbReference type="GO" id="GO:0009737">
    <property type="term" value="P:response to abscisic acid"/>
    <property type="evidence" value="ECO:0007669"/>
    <property type="project" value="UniProtKB-ARBA"/>
</dbReference>
<dbReference type="FunFam" id="1.10.510.10:FF:000129">
    <property type="entry name" value="cysteine-rich receptor-like protein kinase 10"/>
    <property type="match status" value="1"/>
</dbReference>
<dbReference type="EMBL" id="LSRQ01000645">
    <property type="protein sequence ID" value="OAY81560.1"/>
    <property type="molecule type" value="Genomic_DNA"/>
</dbReference>
<dbReference type="InterPro" id="IPR008271">
    <property type="entry name" value="Ser/Thr_kinase_AS"/>
</dbReference>
<evidence type="ECO:0000256" key="2">
    <source>
        <dbReference type="ARBA" id="ARBA00022527"/>
    </source>
</evidence>
<evidence type="ECO:0000256" key="12">
    <source>
        <dbReference type="ARBA" id="ARBA00023136"/>
    </source>
</evidence>
<feature type="chain" id="PRO_5008286187" evidence="18">
    <location>
        <begin position="26"/>
        <end position="1836"/>
    </location>
</feature>
<dbReference type="PANTHER" id="PTHR27002:SF1040">
    <property type="entry name" value="OS07G0538400 PROTEIN"/>
    <property type="match status" value="1"/>
</dbReference>
<dbReference type="PROSITE" id="PS50011">
    <property type="entry name" value="PROTEIN_KINASE_DOM"/>
    <property type="match status" value="2"/>
</dbReference>
<feature type="domain" description="Protein kinase" evidence="19">
    <location>
        <begin position="795"/>
        <end position="1072"/>
    </location>
</feature>
<feature type="region of interest" description="Disordered" evidence="16">
    <location>
        <begin position="1338"/>
        <end position="1377"/>
    </location>
</feature>
<dbReference type="Pfam" id="PF07714">
    <property type="entry name" value="PK_Tyr_Ser-Thr"/>
    <property type="match status" value="2"/>
</dbReference>
<feature type="transmembrane region" description="Helical" evidence="17">
    <location>
        <begin position="307"/>
        <end position="329"/>
    </location>
</feature>
<evidence type="ECO:0000256" key="17">
    <source>
        <dbReference type="SAM" id="Phobius"/>
    </source>
</evidence>
<dbReference type="InterPro" id="IPR017441">
    <property type="entry name" value="Protein_kinase_ATP_BS"/>
</dbReference>
<comment type="caution">
    <text evidence="21">The sequence shown here is derived from an EMBL/GenBank/DDBJ whole genome shotgun (WGS) entry which is preliminary data.</text>
</comment>
<dbReference type="GO" id="GO:0004674">
    <property type="term" value="F:protein serine/threonine kinase activity"/>
    <property type="evidence" value="ECO:0007669"/>
    <property type="project" value="UniProtKB-KW"/>
</dbReference>
<keyword evidence="9 21" id="KW-0418">Kinase</keyword>
<dbReference type="STRING" id="4615.A0A199VXY1"/>
<dbReference type="InterPro" id="IPR038408">
    <property type="entry name" value="GNK2_sf"/>
</dbReference>
<feature type="domain" description="Gnk2-homologous" evidence="20">
    <location>
        <begin position="135"/>
        <end position="243"/>
    </location>
</feature>
<dbReference type="PROSITE" id="PS00108">
    <property type="entry name" value="PROTEIN_KINASE_ST"/>
    <property type="match status" value="2"/>
</dbReference>
<feature type="transmembrane region" description="Helical" evidence="17">
    <location>
        <begin position="726"/>
        <end position="746"/>
    </location>
</feature>
<dbReference type="FunFam" id="3.30.430.20:FF:000002">
    <property type="entry name" value="Cysteine-rich receptor-like protein kinase 10"/>
    <property type="match status" value="3"/>
</dbReference>
<dbReference type="PANTHER" id="PTHR27002">
    <property type="entry name" value="RECEPTOR-LIKE SERINE/THREONINE-PROTEIN KINASE SD1-8"/>
    <property type="match status" value="1"/>
</dbReference>
<feature type="compositionally biased region" description="Polar residues" evidence="16">
    <location>
        <begin position="1795"/>
        <end position="1808"/>
    </location>
</feature>
<evidence type="ECO:0000313" key="21">
    <source>
        <dbReference type="EMBL" id="OAY81560.1"/>
    </source>
</evidence>
<dbReference type="InterPro" id="IPR011009">
    <property type="entry name" value="Kinase-like_dom_sf"/>
</dbReference>
<evidence type="ECO:0000256" key="15">
    <source>
        <dbReference type="PROSITE-ProRule" id="PRU10141"/>
    </source>
</evidence>
<name>A0A199VXY1_ANACO</name>
<feature type="binding site" evidence="15">
    <location>
        <position position="1511"/>
    </location>
    <ligand>
        <name>ATP</name>
        <dbReference type="ChEBI" id="CHEBI:30616"/>
    </ligand>
</feature>
<keyword evidence="2" id="KW-0723">Serine/threonine-protein kinase</keyword>
<evidence type="ECO:0000259" key="19">
    <source>
        <dbReference type="PROSITE" id="PS50011"/>
    </source>
</evidence>
<dbReference type="CDD" id="cd23509">
    <property type="entry name" value="Gnk2-like"/>
    <property type="match status" value="6"/>
</dbReference>
<dbReference type="FunFam" id="3.30.200.20:FF:000142">
    <property type="entry name" value="Cysteine-rich receptor-like protein kinase 10"/>
    <property type="match status" value="2"/>
</dbReference>
<feature type="compositionally biased region" description="Gly residues" evidence="16">
    <location>
        <begin position="1358"/>
        <end position="1374"/>
    </location>
</feature>
<keyword evidence="7" id="KW-0677">Repeat</keyword>
<dbReference type="Gene3D" id="1.10.510.10">
    <property type="entry name" value="Transferase(Phosphotransferase) domain 1"/>
    <property type="match status" value="2"/>
</dbReference>
<keyword evidence="5 17" id="KW-0812">Transmembrane</keyword>
<feature type="region of interest" description="Disordered" evidence="16">
    <location>
        <begin position="1795"/>
        <end position="1836"/>
    </location>
</feature>
<feature type="region of interest" description="Disordered" evidence="16">
    <location>
        <begin position="681"/>
        <end position="717"/>
    </location>
</feature>
<evidence type="ECO:0000256" key="11">
    <source>
        <dbReference type="ARBA" id="ARBA00022989"/>
    </source>
</evidence>
<dbReference type="InterPro" id="IPR000719">
    <property type="entry name" value="Prot_kinase_dom"/>
</dbReference>
<keyword evidence="11 17" id="KW-1133">Transmembrane helix</keyword>
<dbReference type="Gene3D" id="3.30.430.20">
    <property type="entry name" value="Gnk2 domain, C-X8-C-X2-C motif"/>
    <property type="match status" value="6"/>
</dbReference>
<keyword evidence="14" id="KW-0325">Glycoprotein</keyword>
<feature type="domain" description="Gnk2-homologous" evidence="20">
    <location>
        <begin position="1221"/>
        <end position="1329"/>
    </location>
</feature>
<organism evidence="21 22">
    <name type="scientific">Ananas comosus</name>
    <name type="common">Pineapple</name>
    <name type="synonym">Ananas ananas</name>
    <dbReference type="NCBI Taxonomy" id="4615"/>
    <lineage>
        <taxon>Eukaryota</taxon>
        <taxon>Viridiplantae</taxon>
        <taxon>Streptophyta</taxon>
        <taxon>Embryophyta</taxon>
        <taxon>Tracheophyta</taxon>
        <taxon>Spermatophyta</taxon>
        <taxon>Magnoliopsida</taxon>
        <taxon>Liliopsida</taxon>
        <taxon>Poales</taxon>
        <taxon>Bromeliaceae</taxon>
        <taxon>Bromelioideae</taxon>
        <taxon>Ananas</taxon>
    </lineage>
</organism>
<evidence type="ECO:0000256" key="1">
    <source>
        <dbReference type="ARBA" id="ARBA00004167"/>
    </source>
</evidence>
<keyword evidence="12 17" id="KW-0472">Membrane</keyword>
<feature type="compositionally biased region" description="Low complexity" evidence="16">
    <location>
        <begin position="265"/>
        <end position="275"/>
    </location>
</feature>
<sequence length="1836" mass="199312">MESLPLPILLCSPLLILLHAPTSKSDPLSINCPTDANYTANSTFQSNLNLLLSSLPSAAAPSGFYNTTVGPSGADQVYGLALCRGDVSSAECNTCLTTAAQDAVAKCPRGMSNTLWYDKCMLRYSNYSFFGIADSSAQLYMWNMQNVTDLQLFDDQLGHLMNNLATEAAYGSGRPPMFAAGKANFTNFLNIYATVQCTRDQTPDGCYGCLTTYIGNIPACCGTKQGGRILGETCTIRFEVYPFYNLSAVENAAIAPPPPLPPPAGSSQNTGNGSSQTGGKGSGGKSKSFSVDHLPLGAGINGTTKTIIVVAISVVAAALLLLSAIFLCLRIRKKQRKRVRNALINPALHEANGGDEQEIRSAESLLFDFATIRAATSNFSEANKLGEGGFGPVYKGILQDGQQIAVKRLSVSSVQGLVELKNEVVLVAKLQHRNLPLPLPYLLCSLLILLHTPTSKSQPIYVNCPTEANYTANSTFQSNLNLLLSSLPSAAAPSGFYNTTVGRNGADQVYGLALCRGDVSSADCNACLTTAAQDAVAKCPRGMSNTLWYDNCMLRYSNNSFFGIADSSFWEYMWDGQNVTDPQQFDDQLGQLMNNLATKAAYGLGRPPLFAVGEVKFTSFNNIYGLAQCTWDLSPADCYECLMTNIGRIPQCCSTKMGGRIFGKNCVVQFESAPFYKLAAPPTPQSNGTSTVTPPRPAGSVQNTGKGGSQTRGKDTGGINGTTKTIIIVASSVVATALLLLSAISLCMKKQRKPVRNAPINPALHEANGGDDQEIRRAESLLFDLATIRAATSNFSEANKLGEGGFGPVYKGILQDGQEIAVKRLSMSSVQGLVELKNEVVLVAKLQHRNLVRLLGCCLEEQEKLLVYEYLPNTSLDKFLFDPVRREQLEWVIRFRIIEGISRGLLYLHEDSRLKIVHRDLKASNILLDAFMTPKISDFGLAKLFDVNASEGSTSRIAGTYGYMAPEYIIHGHFSTKSDVFSYGVLLLEIVTGRRNSRPQESIHSEDVLSYVWKHWSQGTAHHVLDLSLAGQCRLQDVLRCIHIGLLCVQEDPSNRPSMASVVLMLSSLSFTLPAPSAPAFIILHGSTADNTVEIETDSSGGLQRKTTRAASPISINCLANANDTANSTFHLNLNNLLSSLPSAAAPSGFHNTTVSRSCGDQVYGHALCRGDVSSSDCNNCLTTAAQDAVVKCPHGTSNTMWYDYCMLRYSNQSFFGVADSSFQIYMSNVQNVTDPQLFDEQLGQLMNNLATKAAYGSGQPQLFAVGEVNFTSFNNIYGLAQCTRDLSPADCYGCLTSFIGSIPQCCSTKIGGRIFGENCIVRFESYQFYNLSAIENQTAPPPPQSNGTPAPPAGSGQNTGSGSSGTGGKGSGGKSKSLSLLDSPHCRICFWGVLGNSCCRGMWGITLTRKKKNVTSTVLAIAIPLVTAFVTISTICIFFWRRRWRRSAPKGPLYYETDAEEIKSAESLFIDLSTLRAATANFAEENKLGEGGFGAVYKGLLPNGREIAVKRLSKDSGQGLGELKNELLLVAKLQHKNLVRLLGVCLEEQEKLLVYEYLPNRSLDTILFDSEKRGWLDWGKRYKIISGIARGLLYLHEESQLKVVHRDLKASNILLDAEMNPKISDFGLARLFGGDHSQEITRRVVGTFGYMAPEYAMHGYFSNKSDVFSFGVMVLEIVAGRKNAGSFNSEQSEDLINYTWENWTKGTITEVVDSSLGNHYPRSEVLRCIHIGLLCVQENPADRPNMSRVVVMLSSRTVTLETPSKPAFCFGMSSMQFNMYSNASKYHGLVAEQSSSKSIPPSPNEVSITELEPRKLQKPKEPNAIGGAFIMHKDA</sequence>
<feature type="compositionally biased region" description="Basic and acidic residues" evidence="16">
    <location>
        <begin position="1812"/>
        <end position="1822"/>
    </location>
</feature>
<evidence type="ECO:0000259" key="20">
    <source>
        <dbReference type="PROSITE" id="PS51473"/>
    </source>
</evidence>
<feature type="domain" description="Gnk2-homologous" evidence="20">
    <location>
        <begin position="1112"/>
        <end position="1215"/>
    </location>
</feature>
<dbReference type="Pfam" id="PF01657">
    <property type="entry name" value="Stress-antifung"/>
    <property type="match status" value="6"/>
</dbReference>
<dbReference type="GO" id="GO:0005524">
    <property type="term" value="F:ATP binding"/>
    <property type="evidence" value="ECO:0007669"/>
    <property type="project" value="UniProtKB-UniRule"/>
</dbReference>
<dbReference type="PROSITE" id="PS51473">
    <property type="entry name" value="GNK2"/>
    <property type="match status" value="6"/>
</dbReference>
<evidence type="ECO:0000313" key="22">
    <source>
        <dbReference type="Proteomes" id="UP000092600"/>
    </source>
</evidence>
<feature type="compositionally biased region" description="Pro residues" evidence="16">
    <location>
        <begin position="255"/>
        <end position="264"/>
    </location>
</feature>
<comment type="subcellular location">
    <subcellularLocation>
        <location evidence="1">Membrane</location>
        <topology evidence="1">Single-pass membrane protein</topology>
    </subcellularLocation>
</comment>
<evidence type="ECO:0000256" key="8">
    <source>
        <dbReference type="ARBA" id="ARBA00022741"/>
    </source>
</evidence>
<dbReference type="GO" id="GO:0005886">
    <property type="term" value="C:plasma membrane"/>
    <property type="evidence" value="ECO:0007669"/>
    <property type="project" value="TreeGrafter"/>
</dbReference>
<evidence type="ECO:0000256" key="9">
    <source>
        <dbReference type="ARBA" id="ARBA00022777"/>
    </source>
</evidence>
<dbReference type="SUPFAM" id="SSF56112">
    <property type="entry name" value="Protein kinase-like (PK-like)"/>
    <property type="match status" value="3"/>
</dbReference>
<evidence type="ECO:0000256" key="4">
    <source>
        <dbReference type="ARBA" id="ARBA00022679"/>
    </source>
</evidence>
<evidence type="ECO:0000256" key="10">
    <source>
        <dbReference type="ARBA" id="ARBA00022840"/>
    </source>
</evidence>
<dbReference type="Gene3D" id="3.30.200.20">
    <property type="entry name" value="Phosphorylase Kinase, domain 1"/>
    <property type="match status" value="3"/>
</dbReference>
<evidence type="ECO:0000256" key="16">
    <source>
        <dbReference type="SAM" id="MobiDB-lite"/>
    </source>
</evidence>
<feature type="signal peptide" evidence="18">
    <location>
        <begin position="1"/>
        <end position="25"/>
    </location>
</feature>
<proteinExistence type="predicted"/>
<dbReference type="FunFam" id="3.30.430.20:FF:000003">
    <property type="entry name" value="Cysteine-rich RLK (RECEPTOR-like protein kinase) 10"/>
    <property type="match status" value="2"/>
</dbReference>
<gene>
    <name evidence="21" type="ORF">ACMD2_19083</name>
</gene>
<evidence type="ECO:0000256" key="14">
    <source>
        <dbReference type="ARBA" id="ARBA00023180"/>
    </source>
</evidence>
<dbReference type="SMART" id="SM00220">
    <property type="entry name" value="S_TKc"/>
    <property type="match status" value="2"/>
</dbReference>
<dbReference type="PROSITE" id="PS00107">
    <property type="entry name" value="PROTEIN_KINASE_ATP"/>
    <property type="match status" value="1"/>
</dbReference>
<dbReference type="InterPro" id="IPR001245">
    <property type="entry name" value="Ser-Thr/Tyr_kinase_cat_dom"/>
</dbReference>